<sequence>MPQTQPHTAQIVGETPAWMAELYSSFDTLDLDAVLAHFSDDCRIRFGNGEPTVGHDGFLAGAGAFLQSVRGICHRFRQVWQCGDQAVLVADVDYSCHNGSALSLPAVTLLHRRPDGLIDDMQVVLDVTPLFTV</sequence>
<comment type="caution">
    <text evidence="2">The sequence shown here is derived from an EMBL/GenBank/DDBJ whole genome shotgun (WGS) entry which is preliminary data.</text>
</comment>
<dbReference type="InterPro" id="IPR037401">
    <property type="entry name" value="SnoaL-like"/>
</dbReference>
<evidence type="ECO:0000259" key="1">
    <source>
        <dbReference type="Pfam" id="PF12680"/>
    </source>
</evidence>
<dbReference type="Proteomes" id="UP001620295">
    <property type="component" value="Unassembled WGS sequence"/>
</dbReference>
<dbReference type="InterPro" id="IPR032710">
    <property type="entry name" value="NTF2-like_dom_sf"/>
</dbReference>
<keyword evidence="3" id="KW-1185">Reference proteome</keyword>
<dbReference type="RefSeq" id="WP_404748428.1">
    <property type="nucleotide sequence ID" value="NZ_JBJDQH010000018.1"/>
</dbReference>
<dbReference type="EMBL" id="JBJDQH010000018">
    <property type="protein sequence ID" value="MFK4271524.1"/>
    <property type="molecule type" value="Genomic_DNA"/>
</dbReference>
<organism evidence="2 3">
    <name type="scientific">Streptomyces milbemycinicus</name>
    <dbReference type="NCBI Taxonomy" id="476552"/>
    <lineage>
        <taxon>Bacteria</taxon>
        <taxon>Bacillati</taxon>
        <taxon>Actinomycetota</taxon>
        <taxon>Actinomycetes</taxon>
        <taxon>Kitasatosporales</taxon>
        <taxon>Streptomycetaceae</taxon>
        <taxon>Streptomyces</taxon>
    </lineage>
</organism>
<protein>
    <submittedName>
        <fullName evidence="2">Nuclear transport factor 2 family protein</fullName>
    </submittedName>
</protein>
<dbReference type="SUPFAM" id="SSF54427">
    <property type="entry name" value="NTF2-like"/>
    <property type="match status" value="1"/>
</dbReference>
<dbReference type="Gene3D" id="3.10.450.50">
    <property type="match status" value="1"/>
</dbReference>
<accession>A0ABW8M2S5</accession>
<evidence type="ECO:0000313" key="2">
    <source>
        <dbReference type="EMBL" id="MFK4271524.1"/>
    </source>
</evidence>
<evidence type="ECO:0000313" key="3">
    <source>
        <dbReference type="Proteomes" id="UP001620295"/>
    </source>
</evidence>
<feature type="domain" description="SnoaL-like" evidence="1">
    <location>
        <begin position="21"/>
        <end position="118"/>
    </location>
</feature>
<gene>
    <name evidence="2" type="ORF">ACI2L5_42460</name>
</gene>
<name>A0ABW8M2S5_9ACTN</name>
<proteinExistence type="predicted"/>
<reference evidence="2 3" key="1">
    <citation type="submission" date="2024-11" db="EMBL/GenBank/DDBJ databases">
        <title>The Natural Products Discovery Center: Release of the First 8490 Sequenced Strains for Exploring Actinobacteria Biosynthetic Diversity.</title>
        <authorList>
            <person name="Kalkreuter E."/>
            <person name="Kautsar S.A."/>
            <person name="Yang D."/>
            <person name="Bader C.D."/>
            <person name="Teijaro C.N."/>
            <person name="Fluegel L."/>
            <person name="Davis C.M."/>
            <person name="Simpson J.R."/>
            <person name="Lauterbach L."/>
            <person name="Steele A.D."/>
            <person name="Gui C."/>
            <person name="Meng S."/>
            <person name="Li G."/>
            <person name="Viehrig K."/>
            <person name="Ye F."/>
            <person name="Su P."/>
            <person name="Kiefer A.F."/>
            <person name="Nichols A."/>
            <person name="Cepeda A.J."/>
            <person name="Yan W."/>
            <person name="Fan B."/>
            <person name="Jiang Y."/>
            <person name="Adhikari A."/>
            <person name="Zheng C.-J."/>
            <person name="Schuster L."/>
            <person name="Cowan T.M."/>
            <person name="Smanski M.J."/>
            <person name="Chevrette M.G."/>
            <person name="De Carvalho L.P.S."/>
            <person name="Shen B."/>
        </authorList>
    </citation>
    <scope>NUCLEOTIDE SEQUENCE [LARGE SCALE GENOMIC DNA]</scope>
    <source>
        <strain evidence="2 3">NPDC020863</strain>
    </source>
</reference>
<dbReference type="Pfam" id="PF12680">
    <property type="entry name" value="SnoaL_2"/>
    <property type="match status" value="1"/>
</dbReference>